<evidence type="ECO:0000313" key="2">
    <source>
        <dbReference type="EMBL" id="MBB5965160.1"/>
    </source>
</evidence>
<sequence length="121" mass="13581">MGIARMRSVVIDCPDPRRLADFYSALLGWEVTSVEDDWVVVTDGRPGRLCFQKAADHRPPDWPDPDRPQQFHLDVTVDDMDKAEAEVLAIGAVKHAHQPSEDDSFRVFLDPAGHPFCLCVP</sequence>
<dbReference type="CDD" id="cd06587">
    <property type="entry name" value="VOC"/>
    <property type="match status" value="1"/>
</dbReference>
<keyword evidence="2" id="KW-0456">Lyase</keyword>
<dbReference type="Proteomes" id="UP000562352">
    <property type="component" value="Unassembled WGS sequence"/>
</dbReference>
<name>A0A841D5K9_PLAVE</name>
<dbReference type="SUPFAM" id="SSF54593">
    <property type="entry name" value="Glyoxalase/Bleomycin resistance protein/Dihydroxybiphenyl dioxygenase"/>
    <property type="match status" value="1"/>
</dbReference>
<dbReference type="EMBL" id="JACHJJ010000015">
    <property type="protein sequence ID" value="MBB5965160.1"/>
    <property type="molecule type" value="Genomic_DNA"/>
</dbReference>
<dbReference type="PROSITE" id="PS51819">
    <property type="entry name" value="VOC"/>
    <property type="match status" value="1"/>
</dbReference>
<evidence type="ECO:0000259" key="1">
    <source>
        <dbReference type="PROSITE" id="PS51819"/>
    </source>
</evidence>
<dbReference type="Gene3D" id="3.10.180.10">
    <property type="entry name" value="2,3-Dihydroxybiphenyl 1,2-Dioxygenase, domain 1"/>
    <property type="match status" value="1"/>
</dbReference>
<keyword evidence="3" id="KW-1185">Reference proteome</keyword>
<gene>
    <name evidence="2" type="ORF">FHS22_004446</name>
</gene>
<organism evidence="2 3">
    <name type="scientific">Planomonospora venezuelensis</name>
    <dbReference type="NCBI Taxonomy" id="1999"/>
    <lineage>
        <taxon>Bacteria</taxon>
        <taxon>Bacillati</taxon>
        <taxon>Actinomycetota</taxon>
        <taxon>Actinomycetes</taxon>
        <taxon>Streptosporangiales</taxon>
        <taxon>Streptosporangiaceae</taxon>
        <taxon>Planomonospora</taxon>
    </lineage>
</organism>
<comment type="caution">
    <text evidence="2">The sequence shown here is derived from an EMBL/GenBank/DDBJ whole genome shotgun (WGS) entry which is preliminary data.</text>
</comment>
<dbReference type="InterPro" id="IPR029068">
    <property type="entry name" value="Glyas_Bleomycin-R_OHBP_Dase"/>
</dbReference>
<accession>A0A841D5K9</accession>
<dbReference type="GO" id="GO:0016829">
    <property type="term" value="F:lyase activity"/>
    <property type="evidence" value="ECO:0007669"/>
    <property type="project" value="UniProtKB-KW"/>
</dbReference>
<dbReference type="Pfam" id="PF18029">
    <property type="entry name" value="Glyoxalase_6"/>
    <property type="match status" value="1"/>
</dbReference>
<reference evidence="2 3" key="1">
    <citation type="submission" date="2020-08" db="EMBL/GenBank/DDBJ databases">
        <title>Genomic Encyclopedia of Type Strains, Phase III (KMG-III): the genomes of soil and plant-associated and newly described type strains.</title>
        <authorList>
            <person name="Whitman W."/>
        </authorList>
    </citation>
    <scope>NUCLEOTIDE SEQUENCE [LARGE SCALE GENOMIC DNA]</scope>
    <source>
        <strain evidence="2 3">CECT 3303</strain>
    </source>
</reference>
<evidence type="ECO:0000313" key="3">
    <source>
        <dbReference type="Proteomes" id="UP000562352"/>
    </source>
</evidence>
<dbReference type="PANTHER" id="PTHR35908">
    <property type="entry name" value="HYPOTHETICAL FUSION PROTEIN"/>
    <property type="match status" value="1"/>
</dbReference>
<feature type="domain" description="VOC" evidence="1">
    <location>
        <begin position="5"/>
        <end position="121"/>
    </location>
</feature>
<protein>
    <submittedName>
        <fullName evidence="2">Putative enzyme related to lactoylglutathione lyase</fullName>
    </submittedName>
</protein>
<dbReference type="PANTHER" id="PTHR35908:SF1">
    <property type="entry name" value="CONSERVED PROTEIN"/>
    <property type="match status" value="1"/>
</dbReference>
<dbReference type="InterPro" id="IPR037523">
    <property type="entry name" value="VOC_core"/>
</dbReference>
<dbReference type="RefSeq" id="WP_184944341.1">
    <property type="nucleotide sequence ID" value="NZ_BAAAWZ010000001.1"/>
</dbReference>
<dbReference type="AlphaFoldDB" id="A0A841D5K9"/>
<proteinExistence type="predicted"/>
<dbReference type="InterPro" id="IPR041581">
    <property type="entry name" value="Glyoxalase_6"/>
</dbReference>